<dbReference type="OrthoDB" id="3364152at2759"/>
<sequence length="268" mass="28905">MRSGQRDIITTGREDAASASTPEPLPSSDSFPTPPNDAPRSTHRFGVIAKMPEPTINGNAHASGDEASGSTPFELLRAVKEVQERRISVWREYDDAFDTFLSPTPTSGPVNGSQNPTPTPIDHELDAEGSDGVAIGGRGCAGCSTTTVPLTEELLAQILQITTQALIECGHRLRTIQTELAHSSAPQLATLVDRIQTRENALLRATVQRDQLRKSVLKPNTDSPAQTDEDEARQSIASLDAQVQQTKADLADLMQEVYAEIVELQLDA</sequence>
<protein>
    <submittedName>
        <fullName evidence="2">Uncharacterized protein</fullName>
    </submittedName>
</protein>
<evidence type="ECO:0000313" key="3">
    <source>
        <dbReference type="Proteomes" id="UP000011976"/>
    </source>
</evidence>
<accession>M9LLS9</accession>
<gene>
    <name evidence="2" type="ORF">PANT_7c00119</name>
</gene>
<organism evidence="2 3">
    <name type="scientific">Pseudozyma antarctica (strain T-34)</name>
    <name type="common">Yeast</name>
    <name type="synonym">Candida antarctica</name>
    <dbReference type="NCBI Taxonomy" id="1151754"/>
    <lineage>
        <taxon>Eukaryota</taxon>
        <taxon>Fungi</taxon>
        <taxon>Dikarya</taxon>
        <taxon>Basidiomycota</taxon>
        <taxon>Ustilaginomycotina</taxon>
        <taxon>Ustilaginomycetes</taxon>
        <taxon>Ustilaginales</taxon>
        <taxon>Ustilaginaceae</taxon>
        <taxon>Moesziomyces</taxon>
    </lineage>
</organism>
<name>M9LLS9_PSEA3</name>
<reference evidence="3" key="1">
    <citation type="journal article" date="2013" name="Genome Announc.">
        <title>Genome sequence of the basidiomycetous yeast Pseudozyma antarctica T-34, a producer of the glycolipid biosurfactants mannosylerythritol lipids.</title>
        <authorList>
            <person name="Morita T."/>
            <person name="Koike H."/>
            <person name="Koyama Y."/>
            <person name="Hagiwara H."/>
            <person name="Ito E."/>
            <person name="Fukuoka T."/>
            <person name="Imura T."/>
            <person name="Machida M."/>
            <person name="Kitamoto D."/>
        </authorList>
    </citation>
    <scope>NUCLEOTIDE SEQUENCE [LARGE SCALE GENOMIC DNA]</scope>
    <source>
        <strain evidence="3">T-34</strain>
    </source>
</reference>
<dbReference type="InterPro" id="IPR039491">
    <property type="entry name" value="REX1-B"/>
</dbReference>
<evidence type="ECO:0000313" key="2">
    <source>
        <dbReference type="EMBL" id="GAC72471.1"/>
    </source>
</evidence>
<evidence type="ECO:0000256" key="1">
    <source>
        <dbReference type="SAM" id="MobiDB-lite"/>
    </source>
</evidence>
<dbReference type="Proteomes" id="UP000011976">
    <property type="component" value="Unassembled WGS sequence"/>
</dbReference>
<feature type="region of interest" description="Disordered" evidence="1">
    <location>
        <begin position="1"/>
        <end position="42"/>
    </location>
</feature>
<feature type="region of interest" description="Disordered" evidence="1">
    <location>
        <begin position="213"/>
        <end position="232"/>
    </location>
</feature>
<dbReference type="AlphaFoldDB" id="M9LLS9"/>
<dbReference type="Pfam" id="PF14966">
    <property type="entry name" value="DNA_repr_REX1B"/>
    <property type="match status" value="1"/>
</dbReference>
<dbReference type="EMBL" id="DF196773">
    <property type="protein sequence ID" value="GAC72471.1"/>
    <property type="molecule type" value="Genomic_DNA"/>
</dbReference>
<proteinExistence type="predicted"/>